<protein>
    <submittedName>
        <fullName evidence="2">Uncharacterized protein</fullName>
    </submittedName>
</protein>
<gene>
    <name evidence="2" type="ORF">HGM15179_007265</name>
</gene>
<sequence length="87" mass="9687">MSSVQPSESHPAAIEINGKTPNFPSHIRLALFHGLKQSNRYQVSSTELVWSTKLWTFTSSSSSMEITQCYKCPDLDPSKTSITALRV</sequence>
<reference evidence="2" key="1">
    <citation type="submission" date="2019-04" db="EMBL/GenBank/DDBJ databases">
        <title>Genome assembly of Zosterops borbonicus 15179.</title>
        <authorList>
            <person name="Leroy T."/>
            <person name="Anselmetti Y."/>
            <person name="Tilak M.-K."/>
            <person name="Nabholz B."/>
        </authorList>
    </citation>
    <scope>NUCLEOTIDE SEQUENCE</scope>
    <source>
        <strain evidence="2">HGM_15179</strain>
        <tissue evidence="2">Muscle</tissue>
    </source>
</reference>
<dbReference type="AlphaFoldDB" id="A0A8K1GKS8"/>
<evidence type="ECO:0000313" key="2">
    <source>
        <dbReference type="EMBL" id="TRZ19838.1"/>
    </source>
</evidence>
<feature type="region of interest" description="Disordered" evidence="1">
    <location>
        <begin position="1"/>
        <end position="21"/>
    </location>
</feature>
<organism evidence="2 3">
    <name type="scientific">Zosterops borbonicus</name>
    <dbReference type="NCBI Taxonomy" id="364589"/>
    <lineage>
        <taxon>Eukaryota</taxon>
        <taxon>Metazoa</taxon>
        <taxon>Chordata</taxon>
        <taxon>Craniata</taxon>
        <taxon>Vertebrata</taxon>
        <taxon>Euteleostomi</taxon>
        <taxon>Archelosauria</taxon>
        <taxon>Archosauria</taxon>
        <taxon>Dinosauria</taxon>
        <taxon>Saurischia</taxon>
        <taxon>Theropoda</taxon>
        <taxon>Coelurosauria</taxon>
        <taxon>Aves</taxon>
        <taxon>Neognathae</taxon>
        <taxon>Neoaves</taxon>
        <taxon>Telluraves</taxon>
        <taxon>Australaves</taxon>
        <taxon>Passeriformes</taxon>
        <taxon>Sylvioidea</taxon>
        <taxon>Zosteropidae</taxon>
        <taxon>Zosterops</taxon>
    </lineage>
</organism>
<evidence type="ECO:0000256" key="1">
    <source>
        <dbReference type="SAM" id="MobiDB-lite"/>
    </source>
</evidence>
<evidence type="ECO:0000313" key="3">
    <source>
        <dbReference type="Proteomes" id="UP000796761"/>
    </source>
</evidence>
<dbReference type="EMBL" id="SWJQ01000170">
    <property type="protein sequence ID" value="TRZ19838.1"/>
    <property type="molecule type" value="Genomic_DNA"/>
</dbReference>
<proteinExistence type="predicted"/>
<keyword evidence="3" id="KW-1185">Reference proteome</keyword>
<dbReference type="Proteomes" id="UP000796761">
    <property type="component" value="Unassembled WGS sequence"/>
</dbReference>
<accession>A0A8K1GKS8</accession>
<name>A0A8K1GKS8_9PASS</name>
<comment type="caution">
    <text evidence="2">The sequence shown here is derived from an EMBL/GenBank/DDBJ whole genome shotgun (WGS) entry which is preliminary data.</text>
</comment>